<dbReference type="AlphaFoldDB" id="A0A511CV53"/>
<dbReference type="RefSeq" id="WP_028929130.1">
    <property type="nucleotide sequence ID" value="NZ_AUII01000003.1"/>
</dbReference>
<accession>A0A511CV53</accession>
<protein>
    <submittedName>
        <fullName evidence="1">Uncharacterized protein</fullName>
    </submittedName>
</protein>
<name>A0A511CV53_9PSEU</name>
<sequence length="64" mass="7210">MTSNSADDSRLTPRPRVSVEELARRKGVRPVESLDDMARDVFASDEELDEFLTFVRAERQAGLA</sequence>
<organism evidence="1 2">
    <name type="scientific">Pseudonocardia asaccharolytica DSM 44247 = NBRC 16224</name>
    <dbReference type="NCBI Taxonomy" id="1123024"/>
    <lineage>
        <taxon>Bacteria</taxon>
        <taxon>Bacillati</taxon>
        <taxon>Actinomycetota</taxon>
        <taxon>Actinomycetes</taxon>
        <taxon>Pseudonocardiales</taxon>
        <taxon>Pseudonocardiaceae</taxon>
        <taxon>Pseudonocardia</taxon>
    </lineage>
</organism>
<evidence type="ECO:0000313" key="1">
    <source>
        <dbReference type="EMBL" id="GEL16327.1"/>
    </source>
</evidence>
<keyword evidence="2" id="KW-1185">Reference proteome</keyword>
<proteinExistence type="predicted"/>
<comment type="caution">
    <text evidence="1">The sequence shown here is derived from an EMBL/GenBank/DDBJ whole genome shotgun (WGS) entry which is preliminary data.</text>
</comment>
<gene>
    <name evidence="1" type="ORF">PA7_01640</name>
</gene>
<dbReference type="OrthoDB" id="3482233at2"/>
<dbReference type="Proteomes" id="UP000321328">
    <property type="component" value="Unassembled WGS sequence"/>
</dbReference>
<reference evidence="1 2" key="1">
    <citation type="submission" date="2019-07" db="EMBL/GenBank/DDBJ databases">
        <title>Whole genome shotgun sequence of Pseudonocardia asaccharolytica NBRC 16224.</title>
        <authorList>
            <person name="Hosoyama A."/>
            <person name="Uohara A."/>
            <person name="Ohji S."/>
            <person name="Ichikawa N."/>
        </authorList>
    </citation>
    <scope>NUCLEOTIDE SEQUENCE [LARGE SCALE GENOMIC DNA]</scope>
    <source>
        <strain evidence="1 2">NBRC 16224</strain>
    </source>
</reference>
<evidence type="ECO:0000313" key="2">
    <source>
        <dbReference type="Proteomes" id="UP000321328"/>
    </source>
</evidence>
<dbReference type="EMBL" id="BJVI01000001">
    <property type="protein sequence ID" value="GEL16327.1"/>
    <property type="molecule type" value="Genomic_DNA"/>
</dbReference>
<dbReference type="STRING" id="1123024.GCA_000423625_01023"/>